<keyword evidence="3" id="KW-1185">Reference proteome</keyword>
<organism evidence="2 3">
    <name type="scientific">Melipona bicolor</name>
    <dbReference type="NCBI Taxonomy" id="60889"/>
    <lineage>
        <taxon>Eukaryota</taxon>
        <taxon>Metazoa</taxon>
        <taxon>Ecdysozoa</taxon>
        <taxon>Arthropoda</taxon>
        <taxon>Hexapoda</taxon>
        <taxon>Insecta</taxon>
        <taxon>Pterygota</taxon>
        <taxon>Neoptera</taxon>
        <taxon>Endopterygota</taxon>
        <taxon>Hymenoptera</taxon>
        <taxon>Apocrita</taxon>
        <taxon>Aculeata</taxon>
        <taxon>Apoidea</taxon>
        <taxon>Anthophila</taxon>
        <taxon>Apidae</taxon>
        <taxon>Melipona</taxon>
    </lineage>
</organism>
<comment type="caution">
    <text evidence="2">The sequence shown here is derived from an EMBL/GenBank/DDBJ whole genome shotgun (WGS) entry which is preliminary data.</text>
</comment>
<name>A0AA40G4N3_9HYME</name>
<feature type="non-terminal residue" evidence="2">
    <location>
        <position position="354"/>
    </location>
</feature>
<feature type="region of interest" description="Disordered" evidence="1">
    <location>
        <begin position="11"/>
        <end position="37"/>
    </location>
</feature>
<accession>A0AA40G4N3</accession>
<proteinExistence type="predicted"/>
<gene>
    <name evidence="2" type="ORF">K0M31_018601</name>
</gene>
<evidence type="ECO:0000256" key="1">
    <source>
        <dbReference type="SAM" id="MobiDB-lite"/>
    </source>
</evidence>
<dbReference type="Proteomes" id="UP001177670">
    <property type="component" value="Unassembled WGS sequence"/>
</dbReference>
<dbReference type="EMBL" id="JAHYIQ010000007">
    <property type="protein sequence ID" value="KAK1130470.1"/>
    <property type="molecule type" value="Genomic_DNA"/>
</dbReference>
<sequence length="354" mass="37419">IKEALYFVGQLGQSVETPKERSPDEGAGGRQQRSSLRSLVRRLSISSGIGRYAIGSFGQGGATGPSGGGGPAERFAGAEGTEANVNGCPGGSQPVAGPGTSGTVSASAARDGRGVASPRSSRDQSPSKSSEGQDAPTHGGGGGGGAGSASGAGATGSGQDWRRLVGSIRRKVRRKTGQGSASISEAALHETNRNQDDFLKATMRIFLVVSPPMGRVQRLKVVEPSSPRWKKYRYAAETIKKAGSRLISTRDVQILISQSPRTPDALRRKFSSKLPDARVTPLNPVTSLYLSLDIERKVRGPVIKFLSFPSTASKHEHRAPSLARTKIIRVRPITDRTVLERKEKGKQGIEEQTT</sequence>
<feature type="compositionally biased region" description="Low complexity" evidence="1">
    <location>
        <begin position="117"/>
        <end position="130"/>
    </location>
</feature>
<feature type="compositionally biased region" description="Gly residues" evidence="1">
    <location>
        <begin position="57"/>
        <end position="71"/>
    </location>
</feature>
<dbReference type="AlphaFoldDB" id="A0AA40G4N3"/>
<protein>
    <submittedName>
        <fullName evidence="2">Uncharacterized protein</fullName>
    </submittedName>
</protein>
<evidence type="ECO:0000313" key="2">
    <source>
        <dbReference type="EMBL" id="KAK1130470.1"/>
    </source>
</evidence>
<feature type="compositionally biased region" description="Gly residues" evidence="1">
    <location>
        <begin position="138"/>
        <end position="156"/>
    </location>
</feature>
<reference evidence="2" key="1">
    <citation type="submission" date="2021-10" db="EMBL/GenBank/DDBJ databases">
        <title>Melipona bicolor Genome sequencing and assembly.</title>
        <authorList>
            <person name="Araujo N.S."/>
            <person name="Arias M.C."/>
        </authorList>
    </citation>
    <scope>NUCLEOTIDE SEQUENCE</scope>
    <source>
        <strain evidence="2">USP_2M_L1-L4_2017</strain>
        <tissue evidence="2">Whole body</tissue>
    </source>
</reference>
<feature type="region of interest" description="Disordered" evidence="1">
    <location>
        <begin position="52"/>
        <end position="160"/>
    </location>
</feature>
<evidence type="ECO:0000313" key="3">
    <source>
        <dbReference type="Proteomes" id="UP001177670"/>
    </source>
</evidence>